<gene>
    <name evidence="3" type="ORF">F511_31927</name>
</gene>
<dbReference type="EMBL" id="KV010188">
    <property type="protein sequence ID" value="KZV28079.1"/>
    <property type="molecule type" value="Genomic_DNA"/>
</dbReference>
<keyword evidence="4" id="KW-1185">Reference proteome</keyword>
<dbReference type="Proteomes" id="UP000250235">
    <property type="component" value="Unassembled WGS sequence"/>
</dbReference>
<feature type="compositionally biased region" description="Low complexity" evidence="1">
    <location>
        <begin position="204"/>
        <end position="228"/>
    </location>
</feature>
<dbReference type="AlphaFoldDB" id="A0A2Z7B194"/>
<feature type="region of interest" description="Disordered" evidence="1">
    <location>
        <begin position="195"/>
        <end position="228"/>
    </location>
</feature>
<name>A0A2Z7B194_9LAMI</name>
<proteinExistence type="predicted"/>
<evidence type="ECO:0000256" key="2">
    <source>
        <dbReference type="SAM" id="SignalP"/>
    </source>
</evidence>
<organism evidence="3 4">
    <name type="scientific">Dorcoceras hygrometricum</name>
    <dbReference type="NCBI Taxonomy" id="472368"/>
    <lineage>
        <taxon>Eukaryota</taxon>
        <taxon>Viridiplantae</taxon>
        <taxon>Streptophyta</taxon>
        <taxon>Embryophyta</taxon>
        <taxon>Tracheophyta</taxon>
        <taxon>Spermatophyta</taxon>
        <taxon>Magnoliopsida</taxon>
        <taxon>eudicotyledons</taxon>
        <taxon>Gunneridae</taxon>
        <taxon>Pentapetalae</taxon>
        <taxon>asterids</taxon>
        <taxon>lamiids</taxon>
        <taxon>Lamiales</taxon>
        <taxon>Gesneriaceae</taxon>
        <taxon>Didymocarpoideae</taxon>
        <taxon>Trichosporeae</taxon>
        <taxon>Loxocarpinae</taxon>
        <taxon>Dorcoceras</taxon>
    </lineage>
</organism>
<sequence>MLTWISVVGVLARIQLLRETNCCERPTVVSDQLLTSAVERSHALRLLVCESAIGSEVTDLCCLDFVVAAVCGNCSSGAGEVRMLSLYYGCNWHGYYDVCCVCIACCLYAVQLLHCIHTINSISAAVAVLCCCSIFLPVCDGERQYRTLISLLVFQVIPLAVALTQLEMPQEIDRVSQLCIVFVCTGITLGGMSRGAQGGRPAVQGAQSSQSSQSSHQPPKQLQQQLAQHSSSSGSRAEICGFCGGKNPSTQCVGVQGSCNICGQYGHFAMVCLSAGSQQAAAPPQGRGGSSRGRTP</sequence>
<dbReference type="OrthoDB" id="3863715at2759"/>
<feature type="chain" id="PRO_5016336095" description="CCHC-type domain-containing protein" evidence="2">
    <location>
        <begin position="23"/>
        <end position="296"/>
    </location>
</feature>
<accession>A0A2Z7B194</accession>
<reference evidence="3 4" key="1">
    <citation type="journal article" date="2015" name="Proc. Natl. Acad. Sci. U.S.A.">
        <title>The resurrection genome of Boea hygrometrica: A blueprint for survival of dehydration.</title>
        <authorList>
            <person name="Xiao L."/>
            <person name="Yang G."/>
            <person name="Zhang L."/>
            <person name="Yang X."/>
            <person name="Zhao S."/>
            <person name="Ji Z."/>
            <person name="Zhou Q."/>
            <person name="Hu M."/>
            <person name="Wang Y."/>
            <person name="Chen M."/>
            <person name="Xu Y."/>
            <person name="Jin H."/>
            <person name="Xiao X."/>
            <person name="Hu G."/>
            <person name="Bao F."/>
            <person name="Hu Y."/>
            <person name="Wan P."/>
            <person name="Li L."/>
            <person name="Deng X."/>
            <person name="Kuang T."/>
            <person name="Xiang C."/>
            <person name="Zhu J.K."/>
            <person name="Oliver M.J."/>
            <person name="He Y."/>
        </authorList>
    </citation>
    <scope>NUCLEOTIDE SEQUENCE [LARGE SCALE GENOMIC DNA]</scope>
    <source>
        <strain evidence="4">cv. XS01</strain>
    </source>
</reference>
<evidence type="ECO:0008006" key="5">
    <source>
        <dbReference type="Google" id="ProtNLM"/>
    </source>
</evidence>
<feature type="signal peptide" evidence="2">
    <location>
        <begin position="1"/>
        <end position="22"/>
    </location>
</feature>
<keyword evidence="2" id="KW-0732">Signal</keyword>
<evidence type="ECO:0000313" key="4">
    <source>
        <dbReference type="Proteomes" id="UP000250235"/>
    </source>
</evidence>
<evidence type="ECO:0000256" key="1">
    <source>
        <dbReference type="SAM" id="MobiDB-lite"/>
    </source>
</evidence>
<evidence type="ECO:0000313" key="3">
    <source>
        <dbReference type="EMBL" id="KZV28079.1"/>
    </source>
</evidence>
<protein>
    <recommendedName>
        <fullName evidence="5">CCHC-type domain-containing protein</fullName>
    </recommendedName>
</protein>